<sequence>MDRAKLFLRLNQESNETTAIEDDTLTFKSVQDEDFQVFRFDKVFQETQLADQTQKLLIEPITKNAIDGISSTVVLCGDNDLTLANDTIFQQLIPQLGSFLEDRTIDELIDITLLDGTTSLPVERWNDIGVFQPGSENGKVLTIHIRNIDTNEDKIVSSFINILLLKNPETLTKYKHSKDNSSLGKKVRQILSETAGDLYIFLHSIITPVNQSEILDLFQRIGLFKENWINSHLRDVNVLNQTKKEHNVIKDYTVMDKAYMKQMSLLEDEIQSYRQIDEQTQLSMEDTDKLTMKLQMSEESNAKLHHQIESMRQLLQDSNENSDILNAYLDKSITYNKLMDDLSIVTEQNKIFNRIEIIEQQYSNMLRENNNSLNHLLQSQSEQEFVLQQESVDLKMKLQDIVQSNISLESKLQPQSLFNTATLMSPSSIMSSTHSYKTSISSSTSSLGSNITSDTETTTTHSKTSHLPLSLNSGFQLKILRPK</sequence>
<organism evidence="2 3">
    <name type="scientific">Maudiozyma barnettii</name>
    <dbReference type="NCBI Taxonomy" id="61262"/>
    <lineage>
        <taxon>Eukaryota</taxon>
        <taxon>Fungi</taxon>
        <taxon>Dikarya</taxon>
        <taxon>Ascomycota</taxon>
        <taxon>Saccharomycotina</taxon>
        <taxon>Saccharomycetes</taxon>
        <taxon>Saccharomycetales</taxon>
        <taxon>Saccharomycetaceae</taxon>
        <taxon>Maudiozyma</taxon>
    </lineage>
</organism>
<comment type="caution">
    <text evidence="2">The sequence shown here is derived from an EMBL/GenBank/DDBJ whole genome shotgun (WGS) entry which is preliminary data.</text>
</comment>
<evidence type="ECO:0000256" key="1">
    <source>
        <dbReference type="SAM" id="MobiDB-lite"/>
    </source>
</evidence>
<feature type="region of interest" description="Disordered" evidence="1">
    <location>
        <begin position="442"/>
        <end position="467"/>
    </location>
</feature>
<keyword evidence="3" id="KW-1185">Reference proteome</keyword>
<dbReference type="RefSeq" id="XP_041408510.1">
    <property type="nucleotide sequence ID" value="XM_041552576.1"/>
</dbReference>
<dbReference type="GeneID" id="64859755"/>
<gene>
    <name evidence="2" type="ORF">KABA2_11S00528</name>
</gene>
<evidence type="ECO:0000313" key="2">
    <source>
        <dbReference type="EMBL" id="CAB4256666.1"/>
    </source>
</evidence>
<feature type="compositionally biased region" description="Low complexity" evidence="1">
    <location>
        <begin position="442"/>
        <end position="462"/>
    </location>
</feature>
<protein>
    <submittedName>
        <fullName evidence="2">Uncharacterized protein</fullName>
    </submittedName>
</protein>
<reference evidence="2 3" key="1">
    <citation type="submission" date="2020-05" db="EMBL/GenBank/DDBJ databases">
        <authorList>
            <person name="Casaregola S."/>
            <person name="Devillers H."/>
            <person name="Grondin C."/>
        </authorList>
    </citation>
    <scope>NUCLEOTIDE SEQUENCE [LARGE SCALE GENOMIC DNA]</scope>
    <source>
        <strain evidence="2 3">CLIB 1767</strain>
    </source>
</reference>
<evidence type="ECO:0000313" key="3">
    <source>
        <dbReference type="Proteomes" id="UP000644660"/>
    </source>
</evidence>
<dbReference type="Proteomes" id="UP000644660">
    <property type="component" value="Unassembled WGS sequence"/>
</dbReference>
<dbReference type="EMBL" id="CAEFZW010000011">
    <property type="protein sequence ID" value="CAB4256666.1"/>
    <property type="molecule type" value="Genomic_DNA"/>
</dbReference>
<dbReference type="AlphaFoldDB" id="A0A8H2VJS2"/>
<proteinExistence type="predicted"/>
<name>A0A8H2VJS2_9SACH</name>
<accession>A0A8H2VJS2</accession>